<protein>
    <submittedName>
        <fullName evidence="4">Gfo/Idh/MocA family oxidoreductase</fullName>
    </submittedName>
</protein>
<dbReference type="SUPFAM" id="SSF55347">
    <property type="entry name" value="Glyceraldehyde-3-phosphate dehydrogenase-like, C-terminal domain"/>
    <property type="match status" value="1"/>
</dbReference>
<accession>A0A502L1S5</accession>
<evidence type="ECO:0000313" key="4">
    <source>
        <dbReference type="EMBL" id="TPH17154.1"/>
    </source>
</evidence>
<dbReference type="PANTHER" id="PTHR43708:SF3">
    <property type="entry name" value="OXIDOREDUCTASE"/>
    <property type="match status" value="1"/>
</dbReference>
<proteinExistence type="predicted"/>
<reference evidence="4 5" key="1">
    <citation type="submission" date="2019-01" db="EMBL/GenBank/DDBJ databases">
        <title>Litorilituus lipolytica sp. nov., isolated from intertidal sand of the Yellow Sea in China.</title>
        <authorList>
            <person name="Liu A."/>
        </authorList>
    </citation>
    <scope>NUCLEOTIDE SEQUENCE [LARGE SCALE GENOMIC DNA]</scope>
    <source>
        <strain evidence="4 5">RZ04</strain>
    </source>
</reference>
<evidence type="ECO:0000259" key="3">
    <source>
        <dbReference type="Pfam" id="PF22725"/>
    </source>
</evidence>
<dbReference type="RefSeq" id="WP_140602435.1">
    <property type="nucleotide sequence ID" value="NZ_SAWY01000009.1"/>
</dbReference>
<organism evidence="4 5">
    <name type="scientific">Litorilituus lipolyticus</name>
    <dbReference type="NCBI Taxonomy" id="2491017"/>
    <lineage>
        <taxon>Bacteria</taxon>
        <taxon>Pseudomonadati</taxon>
        <taxon>Pseudomonadota</taxon>
        <taxon>Gammaproteobacteria</taxon>
        <taxon>Alteromonadales</taxon>
        <taxon>Colwelliaceae</taxon>
        <taxon>Litorilituus</taxon>
    </lineage>
</organism>
<dbReference type="Pfam" id="PF01408">
    <property type="entry name" value="GFO_IDH_MocA"/>
    <property type="match status" value="1"/>
</dbReference>
<dbReference type="PANTHER" id="PTHR43708">
    <property type="entry name" value="CONSERVED EXPRESSED OXIDOREDUCTASE (EUROFUNG)"/>
    <property type="match status" value="1"/>
</dbReference>
<dbReference type="SUPFAM" id="SSF51735">
    <property type="entry name" value="NAD(P)-binding Rossmann-fold domains"/>
    <property type="match status" value="1"/>
</dbReference>
<sequence>MITASQNKKPLKLGFIGGSIKSAVGHAHWVACQLDERWQVASGCFSRDEDTSMATGKAWHLPEEKVYHDWQQYIEHEKQHLDAVVVLTPTPHHQEVVCQLLENDVAVICEKAMAANIEQSNKIKQALDKSKGFLAVTFNYSGYPMVRDLRRHIESGTLGKLKQIQIEMPSDGFIQAEEKMCPQAWRLQDGDIPTLLLDLAVHIHHLTGFITDLKPQSINADFHHFSIFDGIVDDAYMWVNYEQDFRASMWVSKTALGHRNGLKLRIFGDQGSAEWYQEEPERLHIFNKDSSRVTYDRGNCQYQNEVRDRFKPGHPSGFIEAFANLYTDMADALEQFKAKGEHDSPYVYGWSHAHEGLALFQAANVANKERRWIDLSNFEKTQ</sequence>
<gene>
    <name evidence="4" type="ORF">EPA86_05600</name>
</gene>
<keyword evidence="5" id="KW-1185">Reference proteome</keyword>
<dbReference type="EMBL" id="SAWY01000009">
    <property type="protein sequence ID" value="TPH17154.1"/>
    <property type="molecule type" value="Genomic_DNA"/>
</dbReference>
<dbReference type="AlphaFoldDB" id="A0A502L1S5"/>
<evidence type="ECO:0000256" key="1">
    <source>
        <dbReference type="ARBA" id="ARBA00022729"/>
    </source>
</evidence>
<dbReference type="GO" id="GO:0000166">
    <property type="term" value="F:nucleotide binding"/>
    <property type="evidence" value="ECO:0007669"/>
    <property type="project" value="InterPro"/>
</dbReference>
<comment type="caution">
    <text evidence="4">The sequence shown here is derived from an EMBL/GenBank/DDBJ whole genome shotgun (WGS) entry which is preliminary data.</text>
</comment>
<feature type="domain" description="Gfo/Idh/MocA-like oxidoreductase N-terminal" evidence="2">
    <location>
        <begin position="13"/>
        <end position="137"/>
    </location>
</feature>
<dbReference type="Proteomes" id="UP000315303">
    <property type="component" value="Unassembled WGS sequence"/>
</dbReference>
<dbReference type="Gene3D" id="3.30.360.10">
    <property type="entry name" value="Dihydrodipicolinate Reductase, domain 2"/>
    <property type="match status" value="1"/>
</dbReference>
<dbReference type="InterPro" id="IPR051317">
    <property type="entry name" value="Gfo/Idh/MocA_oxidoreduct"/>
</dbReference>
<dbReference type="InterPro" id="IPR036291">
    <property type="entry name" value="NAD(P)-bd_dom_sf"/>
</dbReference>
<evidence type="ECO:0000259" key="2">
    <source>
        <dbReference type="Pfam" id="PF01408"/>
    </source>
</evidence>
<dbReference type="Gene3D" id="3.40.50.720">
    <property type="entry name" value="NAD(P)-binding Rossmann-like Domain"/>
    <property type="match status" value="1"/>
</dbReference>
<keyword evidence="1" id="KW-0732">Signal</keyword>
<feature type="domain" description="GFO/IDH/MocA-like oxidoreductase" evidence="3">
    <location>
        <begin position="146"/>
        <end position="274"/>
    </location>
</feature>
<dbReference type="InterPro" id="IPR055170">
    <property type="entry name" value="GFO_IDH_MocA-like_dom"/>
</dbReference>
<dbReference type="Pfam" id="PF22725">
    <property type="entry name" value="GFO_IDH_MocA_C3"/>
    <property type="match status" value="1"/>
</dbReference>
<name>A0A502L1S5_9GAMM</name>
<evidence type="ECO:0000313" key="5">
    <source>
        <dbReference type="Proteomes" id="UP000315303"/>
    </source>
</evidence>
<dbReference type="OrthoDB" id="9801953at2"/>
<dbReference type="InterPro" id="IPR000683">
    <property type="entry name" value="Gfo/Idh/MocA-like_OxRdtase_N"/>
</dbReference>